<feature type="region of interest" description="Disordered" evidence="1">
    <location>
        <begin position="1"/>
        <end position="30"/>
    </location>
</feature>
<proteinExistence type="predicted"/>
<dbReference type="AlphaFoldDB" id="A0A4S3TQA3"/>
<dbReference type="NCBIfam" id="NF011470">
    <property type="entry name" value="PRK14887.1"/>
    <property type="match status" value="1"/>
</dbReference>
<reference evidence="2 3" key="1">
    <citation type="submission" date="2018-10" db="EMBL/GenBank/DDBJ databases">
        <title>Natronolimnobius sp. XQ-INN 246 isolated from Inner Mongolia Autonomous Region of China.</title>
        <authorList>
            <person name="Xue Q."/>
        </authorList>
    </citation>
    <scope>NUCLEOTIDE SEQUENCE [LARGE SCALE GENOMIC DNA]</scope>
    <source>
        <strain evidence="2 3">XQ-INN 246</strain>
    </source>
</reference>
<evidence type="ECO:0000313" key="2">
    <source>
        <dbReference type="EMBL" id="THE66559.1"/>
    </source>
</evidence>
<dbReference type="Proteomes" id="UP000318864">
    <property type="component" value="Unassembled WGS sequence"/>
</dbReference>
<name>A0A4S3TQA3_9EURY</name>
<keyword evidence="3" id="KW-1185">Reference proteome</keyword>
<evidence type="ECO:0000313" key="3">
    <source>
        <dbReference type="Proteomes" id="UP000318864"/>
    </source>
</evidence>
<feature type="compositionally biased region" description="Polar residues" evidence="1">
    <location>
        <begin position="92"/>
        <end position="104"/>
    </location>
</feature>
<feature type="compositionally biased region" description="Basic and acidic residues" evidence="1">
    <location>
        <begin position="72"/>
        <end position="81"/>
    </location>
</feature>
<gene>
    <name evidence="2" type="ORF">D8Y22_01815</name>
</gene>
<organism evidence="2 3">
    <name type="scientific">Salinadaptatus halalkaliphilus</name>
    <dbReference type="NCBI Taxonomy" id="2419781"/>
    <lineage>
        <taxon>Archaea</taxon>
        <taxon>Methanobacteriati</taxon>
        <taxon>Methanobacteriota</taxon>
        <taxon>Stenosarchaea group</taxon>
        <taxon>Halobacteria</taxon>
        <taxon>Halobacteriales</taxon>
        <taxon>Natrialbaceae</taxon>
        <taxon>Salinadaptatus</taxon>
    </lineage>
</organism>
<comment type="caution">
    <text evidence="2">The sequence shown here is derived from an EMBL/GenBank/DDBJ whole genome shotgun (WGS) entry which is preliminary data.</text>
</comment>
<protein>
    <submittedName>
        <fullName evidence="2">KEOPS complex Pcc1-like subunit</fullName>
    </submittedName>
</protein>
<dbReference type="OrthoDB" id="107316at2157"/>
<dbReference type="EMBL" id="RBZW01000004">
    <property type="protein sequence ID" value="THE66559.1"/>
    <property type="molecule type" value="Genomic_DNA"/>
</dbReference>
<dbReference type="RefSeq" id="WP_141462931.1">
    <property type="nucleotide sequence ID" value="NZ_RBZW01000004.1"/>
</dbReference>
<evidence type="ECO:0000256" key="1">
    <source>
        <dbReference type="SAM" id="MobiDB-lite"/>
    </source>
</evidence>
<accession>A0A4S3TQA3</accession>
<feature type="region of interest" description="Disordered" evidence="1">
    <location>
        <begin position="71"/>
        <end position="124"/>
    </location>
</feature>
<sequence>MSRRATIRTAHDEPTHLASAIAPDNTDEIETRVEDGTVVTTIDRETTSGLQATVDDYVVNLEVAIDVLEAAGRTRADDTTARADATIPVDTAGTTSCDHSSQPNRPDHPADAGAASDDNTTNNE</sequence>